<reference evidence="2 3" key="1">
    <citation type="submission" date="2019-01" db="EMBL/GenBank/DDBJ databases">
        <title>Ancylomarina salipaludis sp. nov., isolated from a salt marsh.</title>
        <authorList>
            <person name="Yoon J.-H."/>
        </authorList>
    </citation>
    <scope>NUCLEOTIDE SEQUENCE [LARGE SCALE GENOMIC DNA]</scope>
    <source>
        <strain evidence="2 3">SHSM-M15</strain>
    </source>
</reference>
<evidence type="ECO:0000313" key="2">
    <source>
        <dbReference type="EMBL" id="RXQ91505.1"/>
    </source>
</evidence>
<dbReference type="EMBL" id="SAXA01000011">
    <property type="protein sequence ID" value="RXQ91505.1"/>
    <property type="molecule type" value="Genomic_DNA"/>
</dbReference>
<proteinExistence type="predicted"/>
<dbReference type="RefSeq" id="WP_129254957.1">
    <property type="nucleotide sequence ID" value="NZ_SAXA01000011.1"/>
</dbReference>
<dbReference type="AlphaFoldDB" id="A0A4Q1JK02"/>
<dbReference type="OrthoDB" id="677920at2"/>
<evidence type="ECO:0000259" key="1">
    <source>
        <dbReference type="PROSITE" id="PS50846"/>
    </source>
</evidence>
<name>A0A4Q1JK02_9BACT</name>
<protein>
    <submittedName>
        <fullName evidence="2">Copper chaperone</fullName>
    </submittedName>
</protein>
<dbReference type="Gene3D" id="3.30.70.100">
    <property type="match status" value="1"/>
</dbReference>
<organism evidence="2 3">
    <name type="scientific">Ancylomarina salipaludis</name>
    <dbReference type="NCBI Taxonomy" id="2501299"/>
    <lineage>
        <taxon>Bacteria</taxon>
        <taxon>Pseudomonadati</taxon>
        <taxon>Bacteroidota</taxon>
        <taxon>Bacteroidia</taxon>
        <taxon>Marinilabiliales</taxon>
        <taxon>Marinifilaceae</taxon>
        <taxon>Ancylomarina</taxon>
    </lineage>
</organism>
<dbReference type="SUPFAM" id="SSF55008">
    <property type="entry name" value="HMA, heavy metal-associated domain"/>
    <property type="match status" value="1"/>
</dbReference>
<dbReference type="InterPro" id="IPR036163">
    <property type="entry name" value="HMA_dom_sf"/>
</dbReference>
<comment type="caution">
    <text evidence="2">The sequence shown here is derived from an EMBL/GenBank/DDBJ whole genome shotgun (WGS) entry which is preliminary data.</text>
</comment>
<dbReference type="Proteomes" id="UP000289703">
    <property type="component" value="Unassembled WGS sequence"/>
</dbReference>
<keyword evidence="3" id="KW-1185">Reference proteome</keyword>
<feature type="domain" description="HMA" evidence="1">
    <location>
        <begin position="1"/>
        <end position="67"/>
    </location>
</feature>
<gene>
    <name evidence="2" type="ORF">EO244_12200</name>
</gene>
<accession>A0A4Q1JK02</accession>
<dbReference type="InterPro" id="IPR006121">
    <property type="entry name" value="HMA_dom"/>
</dbReference>
<sequence length="69" mass="7746">MKTVKFKTNINCSACVKSVSPFLNELDNINTWKVDTDNPDKILEVELDDDNQASVIEAVNQAAYTIEQI</sequence>
<evidence type="ECO:0000313" key="3">
    <source>
        <dbReference type="Proteomes" id="UP000289703"/>
    </source>
</evidence>
<dbReference type="PROSITE" id="PS50846">
    <property type="entry name" value="HMA_2"/>
    <property type="match status" value="1"/>
</dbReference>
<dbReference type="GO" id="GO:0046872">
    <property type="term" value="F:metal ion binding"/>
    <property type="evidence" value="ECO:0007669"/>
    <property type="project" value="InterPro"/>
</dbReference>